<dbReference type="Proteomes" id="UP000279841">
    <property type="component" value="Chromosome"/>
</dbReference>
<name>A0A3P4ATS4_THETH</name>
<proteinExistence type="predicted"/>
<accession>A0A3P4ATS4</accession>
<evidence type="ECO:0000256" key="2">
    <source>
        <dbReference type="SAM" id="Phobius"/>
    </source>
</evidence>
<gene>
    <name evidence="3" type="ORF">TTHN1_01632</name>
</gene>
<evidence type="ECO:0000313" key="3">
    <source>
        <dbReference type="EMBL" id="VCU53844.1"/>
    </source>
</evidence>
<keyword evidence="2" id="KW-1133">Transmembrane helix</keyword>
<keyword evidence="1" id="KW-0175">Coiled coil</keyword>
<sequence length="155" mass="17022">MKLPPWLWYVLPLAVLLWSASGVLSAYGRYQKARLQVQALEREVEALTRNLPQALGEAPVSLEALPLLYEALFRLAEEKGLQVQSLDPGEAAPTGGVRAWRVRLLLEGPYAGVLGYLEGLPGLGKPLWVEAYTLEPVGERGERLALDLVLRVLAP</sequence>
<feature type="coiled-coil region" evidence="1">
    <location>
        <begin position="30"/>
        <end position="57"/>
    </location>
</feature>
<evidence type="ECO:0000313" key="4">
    <source>
        <dbReference type="Proteomes" id="UP000279841"/>
    </source>
</evidence>
<evidence type="ECO:0000256" key="1">
    <source>
        <dbReference type="SAM" id="Coils"/>
    </source>
</evidence>
<keyword evidence="2" id="KW-0812">Transmembrane</keyword>
<keyword evidence="2" id="KW-0472">Membrane</keyword>
<protein>
    <submittedName>
        <fullName evidence="3">Uncharacterized protein</fullName>
    </submittedName>
</protein>
<dbReference type="EMBL" id="LR027517">
    <property type="protein sequence ID" value="VCU53844.1"/>
    <property type="molecule type" value="Genomic_DNA"/>
</dbReference>
<dbReference type="AlphaFoldDB" id="A0A3P4ATS4"/>
<dbReference type="RefSeq" id="WP_172596935.1">
    <property type="nucleotide sequence ID" value="NZ_LR027517.1"/>
</dbReference>
<reference evidence="3 4" key="1">
    <citation type="submission" date="2018-10" db="EMBL/GenBank/DDBJ databases">
        <authorList>
            <person name="Peiro R."/>
            <person name="Begona"/>
            <person name="Cbmso G."/>
            <person name="Lopez M."/>
            <person name="Gonzalez S."/>
            <person name="Sacristan E."/>
            <person name="Castillo E."/>
        </authorList>
    </citation>
    <scope>NUCLEOTIDE SEQUENCE [LARGE SCALE GENOMIC DNA]</scope>
    <source>
        <strain evidence="3">TTHNAR1</strain>
    </source>
</reference>
<feature type="transmembrane region" description="Helical" evidence="2">
    <location>
        <begin position="6"/>
        <end position="27"/>
    </location>
</feature>
<organism evidence="3 4">
    <name type="scientific">Thermus thermophilus</name>
    <dbReference type="NCBI Taxonomy" id="274"/>
    <lineage>
        <taxon>Bacteria</taxon>
        <taxon>Thermotogati</taxon>
        <taxon>Deinococcota</taxon>
        <taxon>Deinococci</taxon>
        <taxon>Thermales</taxon>
        <taxon>Thermaceae</taxon>
        <taxon>Thermus</taxon>
    </lineage>
</organism>